<dbReference type="InterPro" id="IPR000182">
    <property type="entry name" value="GNAT_dom"/>
</dbReference>
<dbReference type="GO" id="GO:0016747">
    <property type="term" value="F:acyltransferase activity, transferring groups other than amino-acyl groups"/>
    <property type="evidence" value="ECO:0007669"/>
    <property type="project" value="InterPro"/>
</dbReference>
<dbReference type="PANTHER" id="PTHR43792">
    <property type="entry name" value="GNAT FAMILY, PUTATIVE (AFU_ORTHOLOGUE AFUA_3G00765)-RELATED-RELATED"/>
    <property type="match status" value="1"/>
</dbReference>
<accession>A0A091BU17</accession>
<reference evidence="3 5" key="2">
    <citation type="submission" date="2016-10" db="EMBL/GenBank/DDBJ databases">
        <authorList>
            <person name="Varghese N."/>
            <person name="Submissions S."/>
        </authorList>
    </citation>
    <scope>NUCLEOTIDE SEQUENCE [LARGE SCALE GENOMIC DNA]</scope>
    <source>
        <strain evidence="3 5">JB1</strain>
    </source>
</reference>
<dbReference type="EMBL" id="FOTG01000002">
    <property type="protein sequence ID" value="SFL04088.1"/>
    <property type="molecule type" value="Genomic_DNA"/>
</dbReference>
<proteinExistence type="predicted"/>
<name>A0A091BU17_STREI</name>
<reference evidence="2 4" key="1">
    <citation type="journal article" date="2014" name="Genome Announc.">
        <title>Draft Genome Sequences of Streptococcus bovis Strains ATCC 33317 and JB1.</title>
        <authorList>
            <person name="Benahmed F.H."/>
            <person name="Gopinath G.R."/>
            <person name="Harbottle H."/>
            <person name="Cotta M.A."/>
            <person name="Luo Y."/>
            <person name="Henderson C."/>
            <person name="Teri P."/>
            <person name="Soppet D."/>
            <person name="Rasmussen M."/>
            <person name="Whitehead T.R."/>
            <person name="Davidson M."/>
        </authorList>
    </citation>
    <scope>NUCLEOTIDE SEQUENCE [LARGE SCALE GENOMIC DNA]</scope>
    <source>
        <strain evidence="2 4">JB1</strain>
    </source>
</reference>
<dbReference type="Proteomes" id="UP000182793">
    <property type="component" value="Unassembled WGS sequence"/>
</dbReference>
<dbReference type="InterPro" id="IPR051531">
    <property type="entry name" value="N-acetyltransferase"/>
</dbReference>
<keyword evidence="5" id="KW-1185">Reference proteome</keyword>
<dbReference type="SUPFAM" id="SSF55729">
    <property type="entry name" value="Acyl-CoA N-acyltransferases (Nat)"/>
    <property type="match status" value="1"/>
</dbReference>
<dbReference type="PANTHER" id="PTHR43792:SF1">
    <property type="entry name" value="N-ACETYLTRANSFERASE DOMAIN-CONTAINING PROTEIN"/>
    <property type="match status" value="1"/>
</dbReference>
<dbReference type="Proteomes" id="UP000029382">
    <property type="component" value="Unassembled WGS sequence"/>
</dbReference>
<comment type="caution">
    <text evidence="2">The sequence shown here is derived from an EMBL/GenBank/DDBJ whole genome shotgun (WGS) entry which is preliminary data.</text>
</comment>
<dbReference type="Pfam" id="PF13302">
    <property type="entry name" value="Acetyltransf_3"/>
    <property type="match status" value="1"/>
</dbReference>
<dbReference type="InterPro" id="IPR016181">
    <property type="entry name" value="Acyl_CoA_acyltransferase"/>
</dbReference>
<evidence type="ECO:0000313" key="3">
    <source>
        <dbReference type="EMBL" id="SFL04088.1"/>
    </source>
</evidence>
<feature type="domain" description="N-acetyltransferase" evidence="1">
    <location>
        <begin position="17"/>
        <end position="173"/>
    </location>
</feature>
<dbReference type="AlphaFoldDB" id="A0A091BU17"/>
<dbReference type="EMBL" id="AUZH01000013">
    <property type="protein sequence ID" value="KFN88239.1"/>
    <property type="molecule type" value="Genomic_DNA"/>
</dbReference>
<evidence type="ECO:0000313" key="5">
    <source>
        <dbReference type="Proteomes" id="UP000182793"/>
    </source>
</evidence>
<protein>
    <submittedName>
        <fullName evidence="3">Protein N-acetyltransferase, RimJ/RimL family</fullName>
    </submittedName>
</protein>
<evidence type="ECO:0000313" key="4">
    <source>
        <dbReference type="Proteomes" id="UP000029382"/>
    </source>
</evidence>
<sequence>MLEKQLREHSVLETKRLLLRPVTMADAKAMFAYTSDIENTKWDFPANQTIEETKNVIENIYLKSPLGRYGIVLKETSEFIGTIDLMNWSDGKEAEIGYIINKKFWGHGLATEASAKILELCFEVLGFEKVHAFCALENPASARVLTKLGMTEIERLPNNKKCPGGWVTSQHFCVTKVNYLK</sequence>
<gene>
    <name evidence="2" type="ORF">H702_03850</name>
    <name evidence="3" type="ORF">SAMN02910290_00172</name>
</gene>
<organism evidence="2 4">
    <name type="scientific">Streptococcus equinus JB1</name>
    <dbReference type="NCBI Taxonomy" id="1294274"/>
    <lineage>
        <taxon>Bacteria</taxon>
        <taxon>Bacillati</taxon>
        <taxon>Bacillota</taxon>
        <taxon>Bacilli</taxon>
        <taxon>Lactobacillales</taxon>
        <taxon>Streptococcaceae</taxon>
        <taxon>Streptococcus</taxon>
    </lineage>
</organism>
<dbReference type="Gene3D" id="3.40.630.30">
    <property type="match status" value="1"/>
</dbReference>
<evidence type="ECO:0000313" key="2">
    <source>
        <dbReference type="EMBL" id="KFN88239.1"/>
    </source>
</evidence>
<dbReference type="PROSITE" id="PS51186">
    <property type="entry name" value="GNAT"/>
    <property type="match status" value="1"/>
</dbReference>
<dbReference type="RefSeq" id="WP_039696487.1">
    <property type="nucleotide sequence ID" value="NZ_AUZH01000013.1"/>
</dbReference>
<evidence type="ECO:0000259" key="1">
    <source>
        <dbReference type="PROSITE" id="PS51186"/>
    </source>
</evidence>